<evidence type="ECO:0000259" key="2">
    <source>
        <dbReference type="Pfam" id="PF12697"/>
    </source>
</evidence>
<protein>
    <recommendedName>
        <fullName evidence="2">AB hydrolase-1 domain-containing protein</fullName>
    </recommendedName>
</protein>
<dbReference type="SUPFAM" id="SSF53474">
    <property type="entry name" value="alpha/beta-Hydrolases"/>
    <property type="match status" value="1"/>
</dbReference>
<feature type="region of interest" description="Disordered" evidence="1">
    <location>
        <begin position="1"/>
        <end position="23"/>
    </location>
</feature>
<evidence type="ECO:0000256" key="1">
    <source>
        <dbReference type="SAM" id="MobiDB-lite"/>
    </source>
</evidence>
<dbReference type="AlphaFoldDB" id="A0AA87ZSU7"/>
<sequence>MNRKISAASARAHTRRAKQKSSSQLPSGLLKKALVLFFVGFLAWAYKAIQPPPPKICGTPDGSPVTAPRIKLRDGRHLAYKEQGVSKDSAKHKIVHVHGFGSCRHDTIAKIISPEVVEELGVYIVSFDRPGYGESDPDPKRTVKSLALDIEELADQLGLGPKFYITGFSMGGQVVWSTLKYIPHRLAGAALIAPVVNFWWTGFLANLSEVYNQQYQRDQWSLRVAHYAPWLTYWWNTQKWFPYSSVVANSHDIFSRQDKEILKLPFRQSRKEYEILTPNVASQEHITQQGEYETLFQDMNVGFGNWEFSPIELENPFPNNEGSVHLWQGDEDILVPVSLQRHIAQQLPWIQYHELPGAGHLFPEAEGMGDTIIRELLAGKK</sequence>
<dbReference type="Pfam" id="PF12697">
    <property type="entry name" value="Abhydrolase_6"/>
    <property type="match status" value="1"/>
</dbReference>
<dbReference type="Gene3D" id="3.40.50.1820">
    <property type="entry name" value="alpha/beta hydrolase"/>
    <property type="match status" value="1"/>
</dbReference>
<dbReference type="Proteomes" id="UP001187192">
    <property type="component" value="Unassembled WGS sequence"/>
</dbReference>
<accession>A0AA87ZSU7</accession>
<reference evidence="3" key="1">
    <citation type="submission" date="2023-07" db="EMBL/GenBank/DDBJ databases">
        <title>draft genome sequence of fig (Ficus carica).</title>
        <authorList>
            <person name="Takahashi T."/>
            <person name="Nishimura K."/>
        </authorList>
    </citation>
    <scope>NUCLEOTIDE SEQUENCE</scope>
</reference>
<evidence type="ECO:0000313" key="3">
    <source>
        <dbReference type="EMBL" id="GMN39412.1"/>
    </source>
</evidence>
<keyword evidence="4" id="KW-1185">Reference proteome</keyword>
<dbReference type="FunFam" id="3.40.50.1820:FF:000270">
    <property type="entry name" value="Alpha/beta-Hydrolases superfamily protein"/>
    <property type="match status" value="1"/>
</dbReference>
<gene>
    <name evidence="3" type="ORF">TIFTF001_008643</name>
</gene>
<feature type="compositionally biased region" description="Low complexity" evidence="1">
    <location>
        <begin position="1"/>
        <end position="11"/>
    </location>
</feature>
<feature type="domain" description="AB hydrolase-1" evidence="2">
    <location>
        <begin position="94"/>
        <end position="363"/>
    </location>
</feature>
<dbReference type="InterPro" id="IPR029058">
    <property type="entry name" value="AB_hydrolase_fold"/>
</dbReference>
<dbReference type="EMBL" id="BTGU01000009">
    <property type="protein sequence ID" value="GMN39412.1"/>
    <property type="molecule type" value="Genomic_DNA"/>
</dbReference>
<comment type="caution">
    <text evidence="3">The sequence shown here is derived from an EMBL/GenBank/DDBJ whole genome shotgun (WGS) entry which is preliminary data.</text>
</comment>
<dbReference type="PANTHER" id="PTHR45763">
    <property type="entry name" value="HYDROLASE, ALPHA/BETA FOLD FAMILY PROTEIN, EXPRESSED-RELATED"/>
    <property type="match status" value="1"/>
</dbReference>
<name>A0AA87ZSU7_FICCA</name>
<proteinExistence type="predicted"/>
<organism evidence="3 4">
    <name type="scientific">Ficus carica</name>
    <name type="common">Common fig</name>
    <dbReference type="NCBI Taxonomy" id="3494"/>
    <lineage>
        <taxon>Eukaryota</taxon>
        <taxon>Viridiplantae</taxon>
        <taxon>Streptophyta</taxon>
        <taxon>Embryophyta</taxon>
        <taxon>Tracheophyta</taxon>
        <taxon>Spermatophyta</taxon>
        <taxon>Magnoliopsida</taxon>
        <taxon>eudicotyledons</taxon>
        <taxon>Gunneridae</taxon>
        <taxon>Pentapetalae</taxon>
        <taxon>rosids</taxon>
        <taxon>fabids</taxon>
        <taxon>Rosales</taxon>
        <taxon>Moraceae</taxon>
        <taxon>Ficeae</taxon>
        <taxon>Ficus</taxon>
    </lineage>
</organism>
<dbReference type="InterPro" id="IPR000073">
    <property type="entry name" value="AB_hydrolase_1"/>
</dbReference>
<evidence type="ECO:0000313" key="4">
    <source>
        <dbReference type="Proteomes" id="UP001187192"/>
    </source>
</evidence>
<dbReference type="PANTHER" id="PTHR45763:SF51">
    <property type="entry name" value="ALPHA_BETA-HYDROLASES SUPERFAMILY PROTEIN"/>
    <property type="match status" value="1"/>
</dbReference>